<evidence type="ECO:0000256" key="1">
    <source>
        <dbReference type="SAM" id="MobiDB-lite"/>
    </source>
</evidence>
<dbReference type="EMBL" id="KQ414590">
    <property type="protein sequence ID" value="KOC70346.1"/>
    <property type="molecule type" value="Genomic_DNA"/>
</dbReference>
<gene>
    <name evidence="2" type="ORF">WH47_02849</name>
</gene>
<name>A0A0L7RHZ4_9HYME</name>
<evidence type="ECO:0000313" key="3">
    <source>
        <dbReference type="Proteomes" id="UP000053825"/>
    </source>
</evidence>
<dbReference type="AlphaFoldDB" id="A0A0L7RHZ4"/>
<keyword evidence="3" id="KW-1185">Reference proteome</keyword>
<evidence type="ECO:0000313" key="2">
    <source>
        <dbReference type="EMBL" id="KOC70346.1"/>
    </source>
</evidence>
<organism evidence="2 3">
    <name type="scientific">Habropoda laboriosa</name>
    <dbReference type="NCBI Taxonomy" id="597456"/>
    <lineage>
        <taxon>Eukaryota</taxon>
        <taxon>Metazoa</taxon>
        <taxon>Ecdysozoa</taxon>
        <taxon>Arthropoda</taxon>
        <taxon>Hexapoda</taxon>
        <taxon>Insecta</taxon>
        <taxon>Pterygota</taxon>
        <taxon>Neoptera</taxon>
        <taxon>Endopterygota</taxon>
        <taxon>Hymenoptera</taxon>
        <taxon>Apocrita</taxon>
        <taxon>Aculeata</taxon>
        <taxon>Apoidea</taxon>
        <taxon>Anthophila</taxon>
        <taxon>Apidae</taxon>
        <taxon>Habropoda</taxon>
    </lineage>
</organism>
<protein>
    <submittedName>
        <fullName evidence="2">Uncharacterized protein</fullName>
    </submittedName>
</protein>
<reference evidence="2 3" key="1">
    <citation type="submission" date="2015-07" db="EMBL/GenBank/DDBJ databases">
        <title>The genome of Habropoda laboriosa.</title>
        <authorList>
            <person name="Pan H."/>
            <person name="Kapheim K."/>
        </authorList>
    </citation>
    <scope>NUCLEOTIDE SEQUENCE [LARGE SCALE GENOMIC DNA]</scope>
    <source>
        <strain evidence="2">0110345459</strain>
    </source>
</reference>
<sequence>MKEGQGEQQASASDPLPLRLITQPACDTDKIKGKHDTNPDNAFFFVHEDSRTG</sequence>
<feature type="region of interest" description="Disordered" evidence="1">
    <location>
        <begin position="1"/>
        <end position="23"/>
    </location>
</feature>
<accession>A0A0L7RHZ4</accession>
<proteinExistence type="predicted"/>
<dbReference type="Proteomes" id="UP000053825">
    <property type="component" value="Unassembled WGS sequence"/>
</dbReference>
<feature type="compositionally biased region" description="Polar residues" evidence="1">
    <location>
        <begin position="1"/>
        <end position="12"/>
    </location>
</feature>